<evidence type="ECO:0000313" key="5">
    <source>
        <dbReference type="RefSeq" id="XP_022140138.1"/>
    </source>
</evidence>
<dbReference type="PANTHER" id="PTHR12956">
    <property type="entry name" value="ALKALINE CERAMIDASE-RELATED"/>
    <property type="match status" value="1"/>
</dbReference>
<dbReference type="RefSeq" id="XP_022140138.1">
    <property type="nucleotide sequence ID" value="XM_022284446.1"/>
</dbReference>
<evidence type="ECO:0000256" key="1">
    <source>
        <dbReference type="SAM" id="MobiDB-lite"/>
    </source>
</evidence>
<dbReference type="Pfam" id="PF04765">
    <property type="entry name" value="TOD1_MUCI70"/>
    <property type="match status" value="1"/>
</dbReference>
<dbReference type="OrthoDB" id="1905162at2759"/>
<dbReference type="SUPFAM" id="SSF101447">
    <property type="entry name" value="Formin homology 2 domain (FH2 domain)"/>
    <property type="match status" value="1"/>
</dbReference>
<sequence length="591" mass="66647">MTGGGSLGLRSSSYGALDKQLNNGVSPIQTARKPSKMPKEKDYLFPWICKFVGRKKVGMLLLCVVSAVVFLWVLYVGKGEDAQEGHHIQHVSINNSMAMSYREPSPEDIMHSSSNSLVKAVEKFPLASPPPPPPPPPLPLLPPAVFLGYTLPPEHPCNNFAMPPPPADKKRTGPRPCPVCYLPVEEAVALMPNASSDSPLLKKLEYIYEENLRRETEFGGSDFGGYPTLAQRTDSFDVRESMRVHCGFVGGVKPGRNTGFDINDDDLHDMEQCHGVVVASAVFGNFDDLNQPKNISEYAKKNVCFYMFVDEETEASIKETGILESSKKIGLWRIVVVHNLPYKDARRTGKIPKLLVHRMFPNARYSLWVDGKLELVVDPYQILERFLWRKNATFAISRHYKRFDVFLEAEANKAAGKYDNASIDFQVDFYVKEGLTPYCEAKLPITSDVPEGCVIIREHVPISNLFSCLWFNEVDRFTSRDQISFSTVRDKIMAKTNWTINMFMDCERRNFVIQKYHRDVLERRAPPVSMAVHPPPPPPPPPPSSISNPVNESSLERVSGLPRKASQKRSRERKSRRHRKVVAGTRDNDLS</sequence>
<name>A0A6J1CHB9_MOMCH</name>
<keyword evidence="2" id="KW-0812">Transmembrane</keyword>
<keyword evidence="2" id="KW-1133">Transmembrane helix</keyword>
<dbReference type="PANTHER" id="PTHR12956:SF38">
    <property type="entry name" value="HEXOSYLTRANSFERASE MUCI70-RELATED"/>
    <property type="match status" value="1"/>
</dbReference>
<evidence type="ECO:0000256" key="2">
    <source>
        <dbReference type="SAM" id="Phobius"/>
    </source>
</evidence>
<gene>
    <name evidence="5" type="primary">LOC111010868</name>
</gene>
<feature type="compositionally biased region" description="Pro residues" evidence="1">
    <location>
        <begin position="533"/>
        <end position="544"/>
    </location>
</feature>
<dbReference type="Proteomes" id="UP000504603">
    <property type="component" value="Unplaced"/>
</dbReference>
<protein>
    <submittedName>
        <fullName evidence="5">Uncharacterized protein LOC111010868</fullName>
    </submittedName>
</protein>
<dbReference type="InterPro" id="IPR006852">
    <property type="entry name" value="TOD1_MUCI70"/>
</dbReference>
<proteinExistence type="predicted"/>
<dbReference type="InterPro" id="IPR048354">
    <property type="entry name" value="TOD1_MUCI70_glycTrfase_dom"/>
</dbReference>
<evidence type="ECO:0000259" key="3">
    <source>
        <dbReference type="Pfam" id="PF04765"/>
    </source>
</evidence>
<dbReference type="GeneID" id="111010868"/>
<dbReference type="KEGG" id="mcha:111010868"/>
<reference evidence="5" key="1">
    <citation type="submission" date="2025-08" db="UniProtKB">
        <authorList>
            <consortium name="RefSeq"/>
        </authorList>
    </citation>
    <scope>IDENTIFICATION</scope>
    <source>
        <strain evidence="5">OHB3-1</strain>
    </source>
</reference>
<feature type="compositionally biased region" description="Basic residues" evidence="1">
    <location>
        <begin position="565"/>
        <end position="581"/>
    </location>
</feature>
<feature type="domain" description="TOD1/MUCI70 glycosyltransferase-like" evidence="3">
    <location>
        <begin position="204"/>
        <end position="517"/>
    </location>
</feature>
<dbReference type="AlphaFoldDB" id="A0A6J1CHB9"/>
<keyword evidence="2" id="KW-0472">Membrane</keyword>
<evidence type="ECO:0000313" key="4">
    <source>
        <dbReference type="Proteomes" id="UP000504603"/>
    </source>
</evidence>
<organism evidence="4 5">
    <name type="scientific">Momordica charantia</name>
    <name type="common">Bitter gourd</name>
    <name type="synonym">Balsam pear</name>
    <dbReference type="NCBI Taxonomy" id="3673"/>
    <lineage>
        <taxon>Eukaryota</taxon>
        <taxon>Viridiplantae</taxon>
        <taxon>Streptophyta</taxon>
        <taxon>Embryophyta</taxon>
        <taxon>Tracheophyta</taxon>
        <taxon>Spermatophyta</taxon>
        <taxon>Magnoliopsida</taxon>
        <taxon>eudicotyledons</taxon>
        <taxon>Gunneridae</taxon>
        <taxon>Pentapetalae</taxon>
        <taxon>rosids</taxon>
        <taxon>fabids</taxon>
        <taxon>Cucurbitales</taxon>
        <taxon>Cucurbitaceae</taxon>
        <taxon>Momordiceae</taxon>
        <taxon>Momordica</taxon>
    </lineage>
</organism>
<accession>A0A6J1CHB9</accession>
<feature type="transmembrane region" description="Helical" evidence="2">
    <location>
        <begin position="57"/>
        <end position="75"/>
    </location>
</feature>
<feature type="region of interest" description="Disordered" evidence="1">
    <location>
        <begin position="528"/>
        <end position="591"/>
    </location>
</feature>
<keyword evidence="4" id="KW-1185">Reference proteome</keyword>